<dbReference type="GO" id="GO:0050660">
    <property type="term" value="F:flavin adenine dinucleotide binding"/>
    <property type="evidence" value="ECO:0007669"/>
    <property type="project" value="InterPro"/>
</dbReference>
<dbReference type="PANTHER" id="PTHR43884:SF12">
    <property type="entry name" value="ISOVALERYL-COA DEHYDROGENASE, MITOCHONDRIAL-RELATED"/>
    <property type="match status" value="1"/>
</dbReference>
<dbReference type="Gene3D" id="2.40.110.10">
    <property type="entry name" value="Butyryl-CoA Dehydrogenase, subunit A, domain 2"/>
    <property type="match status" value="1"/>
</dbReference>
<sequence>MSADNQQNTARGAALVTEAFRLADEVLFPAAGEVDRTSTIPDSHWKTLADAGFYGIALPAELGGPGLEFPQLIDILEAMMSGCLTTAFTWLQHHGVVIALAVSTNAELRERFLSGAASGELRAGVAYAGAVPTPPRMRVTRVDGGWRLDGHAPFVSGWGITELLQISARDIETDDVIAAIVETDTLPDSAVRVEPVDLSAGNGSRTVALEVEALVVPDAAVVSRTPLDVFFATQNVGTRINGTQPFGVVRRVIRLLGDAGRPEPAQALRDRAAEIRTRLDQGLGDEDALMQARADGARLAVEAASTLVVATGGPALVRGNPAERLVREAAFTLVAASRPPLKERLVGSFSGVDGIS</sequence>
<dbReference type="PANTHER" id="PTHR43884">
    <property type="entry name" value="ACYL-COA DEHYDROGENASE"/>
    <property type="match status" value="1"/>
</dbReference>
<gene>
    <name evidence="1" type="ORF">GII30_22735</name>
</gene>
<dbReference type="SUPFAM" id="SSF56645">
    <property type="entry name" value="Acyl-CoA dehydrogenase NM domain-like"/>
    <property type="match status" value="1"/>
</dbReference>
<dbReference type="InterPro" id="IPR009100">
    <property type="entry name" value="AcylCoA_DH/oxidase_NM_dom_sf"/>
</dbReference>
<accession>A0A857L2U7</accession>
<protein>
    <submittedName>
        <fullName evidence="1">Acyl-CoA dehydrogenase</fullName>
    </submittedName>
</protein>
<dbReference type="AlphaFoldDB" id="A0A857L2U7"/>
<organism evidence="1">
    <name type="scientific">Gordonia amarae</name>
    <dbReference type="NCBI Taxonomy" id="36821"/>
    <lineage>
        <taxon>Bacteria</taxon>
        <taxon>Bacillati</taxon>
        <taxon>Actinomycetota</taxon>
        <taxon>Actinomycetes</taxon>
        <taxon>Mycobacteriales</taxon>
        <taxon>Gordoniaceae</taxon>
        <taxon>Gordonia</taxon>
    </lineage>
</organism>
<reference evidence="1" key="1">
    <citation type="journal article" date="2021" name="Nat. Microbiol.">
        <title>Cocultivation of an ultrasmall environmental parasitic bacterium with lytic ability against bacteria associated with wastewater foams.</title>
        <authorList>
            <person name="Batinovic S."/>
            <person name="Rose J.J.A."/>
            <person name="Ratcliffe J."/>
            <person name="Seviour R.J."/>
            <person name="Petrovski S."/>
        </authorList>
    </citation>
    <scope>NUCLEOTIDE SEQUENCE</scope>
    <source>
        <strain evidence="1">CON44</strain>
    </source>
</reference>
<proteinExistence type="predicted"/>
<dbReference type="RefSeq" id="WP_005183603.1">
    <property type="nucleotide sequence ID" value="NZ_CP045804.1"/>
</dbReference>
<dbReference type="Pfam" id="PF02771">
    <property type="entry name" value="Acyl-CoA_dh_N"/>
    <property type="match status" value="1"/>
</dbReference>
<dbReference type="Gene3D" id="1.10.540.10">
    <property type="entry name" value="Acyl-CoA dehydrogenase/oxidase, N-terminal domain"/>
    <property type="match status" value="1"/>
</dbReference>
<dbReference type="InterPro" id="IPR046373">
    <property type="entry name" value="Acyl-CoA_Oxase/DH_mid-dom_sf"/>
</dbReference>
<dbReference type="InterPro" id="IPR037069">
    <property type="entry name" value="AcylCoA_DH/ox_N_sf"/>
</dbReference>
<evidence type="ECO:0000313" key="1">
    <source>
        <dbReference type="EMBL" id="QHN41597.1"/>
    </source>
</evidence>
<dbReference type="GO" id="GO:0003995">
    <property type="term" value="F:acyl-CoA dehydrogenase activity"/>
    <property type="evidence" value="ECO:0007669"/>
    <property type="project" value="TreeGrafter"/>
</dbReference>
<dbReference type="PIRSF" id="PIRSF016578">
    <property type="entry name" value="HsaA"/>
    <property type="match status" value="1"/>
</dbReference>
<dbReference type="InterPro" id="IPR013786">
    <property type="entry name" value="AcylCoA_DH/ox_N"/>
</dbReference>
<name>A0A857L2U7_9ACTN</name>
<dbReference type="EMBL" id="CP045810">
    <property type="protein sequence ID" value="QHN41597.1"/>
    <property type="molecule type" value="Genomic_DNA"/>
</dbReference>